<proteinExistence type="predicted"/>
<dbReference type="Gene3D" id="3.90.1200.10">
    <property type="match status" value="1"/>
</dbReference>
<name>A0A2V2YXE1_9BACL</name>
<protein>
    <submittedName>
        <fullName evidence="2">Phosphotransferase family enzyme</fullName>
    </submittedName>
</protein>
<sequence length="316" mass="35723">MKDVIVTRAEQIASDFLQEQVKTSYPIIDKGFANHVCVVQTTSHKVVVRMNDKGAYPTYMKEKWCIEQAAAVGVPGPEVITIGMSDDTAYMIQSFVEGENGLDSIAPRQHIWRQLGQYVRRIHSIPVQGYGENLIDTEQGEWSSPPHPGSDGSWLGYVQHNINKLTEDDPLIALSVLTPAESQQVRNLFIQIKNETFQFGLVHGDLSLKNTMTNQDGQVTLIDWGNAAVNAVPHWNLIHLMQHQWIENGLNNEEFKAFIDGYGIREEELVISRQLLLLKAFDNLRWAIDKRPDLIDTFAAYAKQAVQLNRDHGLFS</sequence>
<dbReference type="GO" id="GO:0016740">
    <property type="term" value="F:transferase activity"/>
    <property type="evidence" value="ECO:0007669"/>
    <property type="project" value="UniProtKB-KW"/>
</dbReference>
<dbReference type="InterPro" id="IPR011009">
    <property type="entry name" value="Kinase-like_dom_sf"/>
</dbReference>
<organism evidence="2 3">
    <name type="scientific">Paenibacillus cellulosilyticus</name>
    <dbReference type="NCBI Taxonomy" id="375489"/>
    <lineage>
        <taxon>Bacteria</taxon>
        <taxon>Bacillati</taxon>
        <taxon>Bacillota</taxon>
        <taxon>Bacilli</taxon>
        <taxon>Bacillales</taxon>
        <taxon>Paenibacillaceae</taxon>
        <taxon>Paenibacillus</taxon>
    </lineage>
</organism>
<dbReference type="InterPro" id="IPR002575">
    <property type="entry name" value="Aminoglycoside_PTrfase"/>
</dbReference>
<dbReference type="RefSeq" id="WP_110044314.1">
    <property type="nucleotide sequence ID" value="NZ_CP054612.1"/>
</dbReference>
<dbReference type="Proteomes" id="UP000246635">
    <property type="component" value="Unassembled WGS sequence"/>
</dbReference>
<dbReference type="Pfam" id="PF01636">
    <property type="entry name" value="APH"/>
    <property type="match status" value="1"/>
</dbReference>
<dbReference type="AlphaFoldDB" id="A0A2V2YXE1"/>
<keyword evidence="2" id="KW-0808">Transferase</keyword>
<dbReference type="PANTHER" id="PTHR21310">
    <property type="entry name" value="AMINOGLYCOSIDE PHOSPHOTRANSFERASE-RELATED-RELATED"/>
    <property type="match status" value="1"/>
</dbReference>
<comment type="caution">
    <text evidence="2">The sequence shown here is derived from an EMBL/GenBank/DDBJ whole genome shotgun (WGS) entry which is preliminary data.</text>
</comment>
<dbReference type="InterPro" id="IPR051678">
    <property type="entry name" value="AGP_Transferase"/>
</dbReference>
<dbReference type="OrthoDB" id="2850978at2"/>
<accession>A0A2V2YXE1</accession>
<evidence type="ECO:0000313" key="2">
    <source>
        <dbReference type="EMBL" id="PWW02830.1"/>
    </source>
</evidence>
<evidence type="ECO:0000259" key="1">
    <source>
        <dbReference type="Pfam" id="PF01636"/>
    </source>
</evidence>
<reference evidence="2 3" key="1">
    <citation type="submission" date="2018-05" db="EMBL/GenBank/DDBJ databases">
        <title>Genomic Encyclopedia of Type Strains, Phase III (KMG-III): the genomes of soil and plant-associated and newly described type strains.</title>
        <authorList>
            <person name="Whitman W."/>
        </authorList>
    </citation>
    <scope>NUCLEOTIDE SEQUENCE [LARGE SCALE GENOMIC DNA]</scope>
    <source>
        <strain evidence="2 3">CECT 5696</strain>
    </source>
</reference>
<gene>
    <name evidence="2" type="ORF">DFQ01_108107</name>
</gene>
<evidence type="ECO:0000313" key="3">
    <source>
        <dbReference type="Proteomes" id="UP000246635"/>
    </source>
</evidence>
<dbReference type="EMBL" id="QGTQ01000008">
    <property type="protein sequence ID" value="PWW02830.1"/>
    <property type="molecule type" value="Genomic_DNA"/>
</dbReference>
<feature type="domain" description="Aminoglycoside phosphotransferase" evidence="1">
    <location>
        <begin position="28"/>
        <end position="262"/>
    </location>
</feature>
<keyword evidence="3" id="KW-1185">Reference proteome</keyword>
<dbReference type="SUPFAM" id="SSF56112">
    <property type="entry name" value="Protein kinase-like (PK-like)"/>
    <property type="match status" value="1"/>
</dbReference>